<dbReference type="EMBL" id="JAODUP010000088">
    <property type="protein sequence ID" value="KAK2162970.1"/>
    <property type="molecule type" value="Genomic_DNA"/>
</dbReference>
<name>A0AAD9NAJ7_9ANNE</name>
<evidence type="ECO:0000313" key="3">
    <source>
        <dbReference type="Proteomes" id="UP001208570"/>
    </source>
</evidence>
<organism evidence="2 3">
    <name type="scientific">Paralvinella palmiformis</name>
    <dbReference type="NCBI Taxonomy" id="53620"/>
    <lineage>
        <taxon>Eukaryota</taxon>
        <taxon>Metazoa</taxon>
        <taxon>Spiralia</taxon>
        <taxon>Lophotrochozoa</taxon>
        <taxon>Annelida</taxon>
        <taxon>Polychaeta</taxon>
        <taxon>Sedentaria</taxon>
        <taxon>Canalipalpata</taxon>
        <taxon>Terebellida</taxon>
        <taxon>Terebelliformia</taxon>
        <taxon>Alvinellidae</taxon>
        <taxon>Paralvinella</taxon>
    </lineage>
</organism>
<dbReference type="AlphaFoldDB" id="A0AAD9NAJ7"/>
<dbReference type="Proteomes" id="UP001208570">
    <property type="component" value="Unassembled WGS sequence"/>
</dbReference>
<proteinExistence type="predicted"/>
<comment type="caution">
    <text evidence="2">The sequence shown here is derived from an EMBL/GenBank/DDBJ whole genome shotgun (WGS) entry which is preliminary data.</text>
</comment>
<dbReference type="PANTHER" id="PTHR33395:SF22">
    <property type="entry name" value="REVERSE TRANSCRIPTASE DOMAIN-CONTAINING PROTEIN"/>
    <property type="match status" value="1"/>
</dbReference>
<evidence type="ECO:0000313" key="2">
    <source>
        <dbReference type="EMBL" id="KAK2162970.1"/>
    </source>
</evidence>
<feature type="domain" description="Endonuclease/exonuclease/phosphatase" evidence="1">
    <location>
        <begin position="5"/>
        <end position="80"/>
    </location>
</feature>
<protein>
    <recommendedName>
        <fullName evidence="1">Endonuclease/exonuclease/phosphatase domain-containing protein</fullName>
    </recommendedName>
</protein>
<dbReference type="Gene3D" id="3.60.10.10">
    <property type="entry name" value="Endonuclease/exonuclease/phosphatase"/>
    <property type="match status" value="1"/>
</dbReference>
<dbReference type="InterPro" id="IPR036691">
    <property type="entry name" value="Endo/exonu/phosph_ase_sf"/>
</dbReference>
<sequence>MTQNDSSYSHILIGGDFNYHEIDWTTWTTSKLADHHSQTFLDICRDVYLFQQVSEPTQVRHGQKEKLLDLILTSDDQMVHGIEHLLGLGISYHLCPLMGIYVYTPTVMDKKPKQRYHKGKYKEMTVHLAAQNWAEPNECIGILIIFMNIFEDAIDWFIPTSKPPKERRKKLWVNREALAMQKKKHTAWKQYK</sequence>
<accession>A0AAD9NAJ7</accession>
<dbReference type="GO" id="GO:0007508">
    <property type="term" value="P:larval heart development"/>
    <property type="evidence" value="ECO:0007669"/>
    <property type="project" value="TreeGrafter"/>
</dbReference>
<dbReference type="InterPro" id="IPR005135">
    <property type="entry name" value="Endo/exonuclease/phosphatase"/>
</dbReference>
<evidence type="ECO:0000259" key="1">
    <source>
        <dbReference type="Pfam" id="PF14529"/>
    </source>
</evidence>
<dbReference type="GO" id="GO:0031012">
    <property type="term" value="C:extracellular matrix"/>
    <property type="evidence" value="ECO:0007669"/>
    <property type="project" value="TreeGrafter"/>
</dbReference>
<keyword evidence="3" id="KW-1185">Reference proteome</keyword>
<dbReference type="Pfam" id="PF14529">
    <property type="entry name" value="Exo_endo_phos_2"/>
    <property type="match status" value="1"/>
</dbReference>
<dbReference type="GO" id="GO:0003824">
    <property type="term" value="F:catalytic activity"/>
    <property type="evidence" value="ECO:0007669"/>
    <property type="project" value="InterPro"/>
</dbReference>
<reference evidence="2" key="1">
    <citation type="journal article" date="2023" name="Mol. Biol. Evol.">
        <title>Third-Generation Sequencing Reveals the Adaptive Role of the Epigenome in Three Deep-Sea Polychaetes.</title>
        <authorList>
            <person name="Perez M."/>
            <person name="Aroh O."/>
            <person name="Sun Y."/>
            <person name="Lan Y."/>
            <person name="Juniper S.K."/>
            <person name="Young C.R."/>
            <person name="Angers B."/>
            <person name="Qian P.Y."/>
        </authorList>
    </citation>
    <scope>NUCLEOTIDE SEQUENCE</scope>
    <source>
        <strain evidence="2">P08H-3</strain>
    </source>
</reference>
<dbReference type="GO" id="GO:0061343">
    <property type="term" value="P:cell adhesion involved in heart morphogenesis"/>
    <property type="evidence" value="ECO:0007669"/>
    <property type="project" value="TreeGrafter"/>
</dbReference>
<dbReference type="PANTHER" id="PTHR33395">
    <property type="entry name" value="TRANSCRIPTASE, PUTATIVE-RELATED-RELATED"/>
    <property type="match status" value="1"/>
</dbReference>
<dbReference type="SUPFAM" id="SSF56219">
    <property type="entry name" value="DNase I-like"/>
    <property type="match status" value="1"/>
</dbReference>
<gene>
    <name evidence="2" type="ORF">LSH36_88g00014</name>
</gene>